<organism evidence="7 8">
    <name type="scientific">Halanaerobium kushneri</name>
    <dbReference type="NCBI Taxonomy" id="56779"/>
    <lineage>
        <taxon>Bacteria</taxon>
        <taxon>Bacillati</taxon>
        <taxon>Bacillota</taxon>
        <taxon>Clostridia</taxon>
        <taxon>Halanaerobiales</taxon>
        <taxon>Halanaerobiaceae</taxon>
        <taxon>Halanaerobium</taxon>
    </lineage>
</organism>
<evidence type="ECO:0000313" key="7">
    <source>
        <dbReference type="EMBL" id="SIR40517.1"/>
    </source>
</evidence>
<dbReference type="Pfam" id="PF00581">
    <property type="entry name" value="Rhodanese"/>
    <property type="match status" value="2"/>
</dbReference>
<accession>A0A1N7AMX0</accession>
<dbReference type="InterPro" id="IPR036873">
    <property type="entry name" value="Rhodanese-like_dom_sf"/>
</dbReference>
<dbReference type="CDD" id="cd01449">
    <property type="entry name" value="TST_Repeat_2"/>
    <property type="match status" value="1"/>
</dbReference>
<gene>
    <name evidence="7" type="ORF">SAMN05421834_12432</name>
</gene>
<evidence type="ECO:0000256" key="1">
    <source>
        <dbReference type="ARBA" id="ARBA00012245"/>
    </source>
</evidence>
<evidence type="ECO:0000256" key="4">
    <source>
        <dbReference type="SAM" id="MobiDB-lite"/>
    </source>
</evidence>
<feature type="signal peptide" evidence="5">
    <location>
        <begin position="1"/>
        <end position="23"/>
    </location>
</feature>
<evidence type="ECO:0000256" key="3">
    <source>
        <dbReference type="ARBA" id="ARBA00047549"/>
    </source>
</evidence>
<dbReference type="CDD" id="cd01448">
    <property type="entry name" value="TST_Repeat_1"/>
    <property type="match status" value="1"/>
</dbReference>
<evidence type="ECO:0000256" key="5">
    <source>
        <dbReference type="SAM" id="SignalP"/>
    </source>
</evidence>
<keyword evidence="8" id="KW-1185">Reference proteome</keyword>
<reference evidence="8" key="1">
    <citation type="submission" date="2017-01" db="EMBL/GenBank/DDBJ databases">
        <authorList>
            <person name="Varghese N."/>
            <person name="Submissions S."/>
        </authorList>
    </citation>
    <scope>NUCLEOTIDE SEQUENCE [LARGE SCALE GENOMIC DNA]</scope>
    <source>
        <strain evidence="8">ATCC 700103</strain>
    </source>
</reference>
<keyword evidence="2" id="KW-0677">Repeat</keyword>
<dbReference type="OrthoDB" id="9770030at2"/>
<keyword evidence="7" id="KW-0670">Pyruvate</keyword>
<name>A0A1N7AMX0_9FIRM</name>
<sequence length="306" mass="33622">MKKTAKILFILLAFAIILTGCEADISVPGEVGQDIITADEALKMIEKEDVVVVDTQKSGDFEDQHFEGAVNIARNDITTFGPYPNMLADASKVESSLGENGISNQTKVIIYDNNNNMDAARLWWTMLVYGHDTANMKVISGGLNALEEAGAEFVSGDYEAEAVEYKAAEKNEELIATKEEILEQVNNPEDDIVILDVRTADEVSEGVIPGAIHINYVENNKDNGEFYPPSYIQRYYPDNDITPDKEVIMYCQTSIRAAQSFLALHNAGYRDLKLYDGAWIEWSSDSSTPKGMLSGAPAEPSAQDGS</sequence>
<dbReference type="PROSITE" id="PS50206">
    <property type="entry name" value="RHODANESE_3"/>
    <property type="match status" value="2"/>
</dbReference>
<protein>
    <recommendedName>
        <fullName evidence="1">thiosulfate sulfurtransferase</fullName>
        <ecNumber evidence="1">2.8.1.1</ecNumber>
    </recommendedName>
</protein>
<dbReference type="PANTHER" id="PTHR43855:SF1">
    <property type="entry name" value="THIOSULFATE SULFURTRANSFERASE"/>
    <property type="match status" value="1"/>
</dbReference>
<feature type="domain" description="Rhodanese" evidence="6">
    <location>
        <begin position="46"/>
        <end position="155"/>
    </location>
</feature>
<dbReference type="STRING" id="56779.SAMN05421834_12432"/>
<evidence type="ECO:0000259" key="6">
    <source>
        <dbReference type="PROSITE" id="PS50206"/>
    </source>
</evidence>
<comment type="catalytic activity">
    <reaction evidence="3">
        <text>thiosulfate + hydrogen cyanide = thiocyanate + sulfite + 2 H(+)</text>
        <dbReference type="Rhea" id="RHEA:16881"/>
        <dbReference type="ChEBI" id="CHEBI:15378"/>
        <dbReference type="ChEBI" id="CHEBI:17359"/>
        <dbReference type="ChEBI" id="CHEBI:18022"/>
        <dbReference type="ChEBI" id="CHEBI:18407"/>
        <dbReference type="ChEBI" id="CHEBI:33542"/>
        <dbReference type="EC" id="2.8.1.1"/>
    </reaction>
</comment>
<evidence type="ECO:0000313" key="8">
    <source>
        <dbReference type="Proteomes" id="UP000185669"/>
    </source>
</evidence>
<feature type="domain" description="Rhodanese" evidence="6">
    <location>
        <begin position="188"/>
        <end position="291"/>
    </location>
</feature>
<dbReference type="GO" id="GO:0004792">
    <property type="term" value="F:thiosulfate-cyanide sulfurtransferase activity"/>
    <property type="evidence" value="ECO:0007669"/>
    <property type="project" value="UniProtKB-EC"/>
</dbReference>
<dbReference type="InterPro" id="IPR051126">
    <property type="entry name" value="Thiosulfate_sulfurtransferase"/>
</dbReference>
<keyword evidence="5" id="KW-0732">Signal</keyword>
<dbReference type="RefSeq" id="WP_076545833.1">
    <property type="nucleotide sequence ID" value="NZ_FTNC01000024.1"/>
</dbReference>
<proteinExistence type="predicted"/>
<dbReference type="InterPro" id="IPR001763">
    <property type="entry name" value="Rhodanese-like_dom"/>
</dbReference>
<keyword evidence="7" id="KW-0808">Transferase</keyword>
<feature type="chain" id="PRO_5012952706" description="thiosulfate sulfurtransferase" evidence="5">
    <location>
        <begin position="24"/>
        <end position="306"/>
    </location>
</feature>
<feature type="region of interest" description="Disordered" evidence="4">
    <location>
        <begin position="286"/>
        <end position="306"/>
    </location>
</feature>
<dbReference type="SUPFAM" id="SSF52821">
    <property type="entry name" value="Rhodanese/Cell cycle control phosphatase"/>
    <property type="match status" value="2"/>
</dbReference>
<dbReference type="SMART" id="SM00450">
    <property type="entry name" value="RHOD"/>
    <property type="match status" value="2"/>
</dbReference>
<dbReference type="Gene3D" id="3.40.250.10">
    <property type="entry name" value="Rhodanese-like domain"/>
    <property type="match status" value="2"/>
</dbReference>
<dbReference type="EMBL" id="FTNC01000024">
    <property type="protein sequence ID" value="SIR40517.1"/>
    <property type="molecule type" value="Genomic_DNA"/>
</dbReference>
<dbReference type="Proteomes" id="UP000185669">
    <property type="component" value="Unassembled WGS sequence"/>
</dbReference>
<evidence type="ECO:0000256" key="2">
    <source>
        <dbReference type="ARBA" id="ARBA00022737"/>
    </source>
</evidence>
<dbReference type="EC" id="2.8.1.1" evidence="1"/>
<dbReference type="PROSITE" id="PS51257">
    <property type="entry name" value="PROKAR_LIPOPROTEIN"/>
    <property type="match status" value="1"/>
</dbReference>
<dbReference type="AlphaFoldDB" id="A0A1N7AMX0"/>
<dbReference type="PANTHER" id="PTHR43855">
    <property type="entry name" value="THIOSULFATE SULFURTRANSFERASE"/>
    <property type="match status" value="1"/>
</dbReference>